<reference evidence="3" key="1">
    <citation type="submission" date="2022-10" db="EMBL/GenBank/DDBJ databases">
        <title>Culturing micro-colonial fungi from biological soil crusts in the Mojave desert and describing Neophaeococcomyces mojavensis, and introducing the new genera and species Taxawa tesnikishii.</title>
        <authorList>
            <person name="Kurbessoian T."/>
            <person name="Stajich J.E."/>
        </authorList>
    </citation>
    <scope>NUCLEOTIDE SEQUENCE</scope>
    <source>
        <strain evidence="3">TK_35</strain>
    </source>
</reference>
<keyword evidence="4" id="KW-1185">Reference proteome</keyword>
<evidence type="ECO:0000313" key="3">
    <source>
        <dbReference type="EMBL" id="KAJ9625335.1"/>
    </source>
</evidence>
<evidence type="ECO:0000256" key="2">
    <source>
        <dbReference type="SAM" id="Phobius"/>
    </source>
</evidence>
<organism evidence="3 4">
    <name type="scientific">Knufia peltigerae</name>
    <dbReference type="NCBI Taxonomy" id="1002370"/>
    <lineage>
        <taxon>Eukaryota</taxon>
        <taxon>Fungi</taxon>
        <taxon>Dikarya</taxon>
        <taxon>Ascomycota</taxon>
        <taxon>Pezizomycotina</taxon>
        <taxon>Eurotiomycetes</taxon>
        <taxon>Chaetothyriomycetidae</taxon>
        <taxon>Chaetothyriales</taxon>
        <taxon>Trichomeriaceae</taxon>
        <taxon>Knufia</taxon>
    </lineage>
</organism>
<evidence type="ECO:0000313" key="4">
    <source>
        <dbReference type="Proteomes" id="UP001172681"/>
    </source>
</evidence>
<feature type="compositionally biased region" description="Polar residues" evidence="1">
    <location>
        <begin position="606"/>
        <end position="615"/>
    </location>
</feature>
<gene>
    <name evidence="3" type="ORF">H2204_010427</name>
</gene>
<keyword evidence="2" id="KW-0812">Transmembrane</keyword>
<feature type="region of interest" description="Disordered" evidence="1">
    <location>
        <begin position="588"/>
        <end position="623"/>
    </location>
</feature>
<dbReference type="AlphaFoldDB" id="A0AA39CSS5"/>
<feature type="transmembrane region" description="Helical" evidence="2">
    <location>
        <begin position="467"/>
        <end position="487"/>
    </location>
</feature>
<evidence type="ECO:0000256" key="1">
    <source>
        <dbReference type="SAM" id="MobiDB-lite"/>
    </source>
</evidence>
<proteinExistence type="predicted"/>
<accession>A0AA39CSS5</accession>
<dbReference type="Gene3D" id="1.20.58.340">
    <property type="entry name" value="Magnesium transport protein CorA, transmembrane region"/>
    <property type="match status" value="1"/>
</dbReference>
<feature type="transmembrane region" description="Helical" evidence="2">
    <location>
        <begin position="414"/>
        <end position="435"/>
    </location>
</feature>
<protein>
    <submittedName>
        <fullName evidence="3">Uncharacterized protein</fullName>
    </submittedName>
</protein>
<comment type="caution">
    <text evidence="3">The sequence shown here is derived from an EMBL/GenBank/DDBJ whole genome shotgun (WGS) entry which is preliminary data.</text>
</comment>
<dbReference type="EMBL" id="JAPDRN010000088">
    <property type="protein sequence ID" value="KAJ9625335.1"/>
    <property type="molecule type" value="Genomic_DNA"/>
</dbReference>
<name>A0AA39CSS5_9EURO</name>
<sequence length="659" mass="73745">MSHCQHRMPAGSLDSLIVSPADFETYNGHRQVHSFELPRPWDDPSTTPVDPKAPAQDIVDWLNQPCRPRSERDRGTMKIVLLQTRNQSTSKKAPSLSSPPPAYFPYPLSSAHHNNETHTRRQKDVDFVLDVLRGMDLPLASFGSYLRGHITFVCIPASYTTGPYDDDDDDDNASTVASKCTKYYCSGTSWAITWSYCPSLKHTAAVMWHREGDGDQRKAEVLADLVRLQSHHLAHPMLLGFVKTKISLSFTFDMLDDMNRETLELEQAIGFPTWNWVLDRIEPGRGVGDAQDQAVEGFNVLSGKLTNIRFRLRTFQQQIKFISRCNAGYRLSLDPESPNFEALLRECDELQLYMDVMWDYTFVHLFDADSLGERLQNAMNSVFQLTTQRDSRASLAIADINNELAWQGRNNNTAMMTIAFISLLFLPGTFVASFFQTPIFNFPSSSTENEGGGGGGGGGVIVTRPFWIYWTVSGALTLGLGMGWMKYLRRRREMDRRDREFERTRFRERIRRRGGGGGGGLASSFILERSSSTGRGVKVVGIESVNGGPGSSLRKHGHSGMAMMQECGLFSSVRRNHRTTSIDNKVRRKRGTVGGGGGMTMEWSGDEQNSTITNDHNARFPTRTNTELGIGLTATTCAGEYGPDDGVKMYDTTHSTRTW</sequence>
<keyword evidence="2" id="KW-0472">Membrane</keyword>
<keyword evidence="2" id="KW-1133">Transmembrane helix</keyword>
<dbReference type="Proteomes" id="UP001172681">
    <property type="component" value="Unassembled WGS sequence"/>
</dbReference>